<proteinExistence type="predicted"/>
<dbReference type="EMBL" id="BLBS01000019">
    <property type="protein sequence ID" value="GET87266.1"/>
    <property type="molecule type" value="Genomic_DNA"/>
</dbReference>
<accession>A0A640KC45</accession>
<sequence length="154" mass="16410">MRLSGGVASQPLRGILHHPFLSRRQSTACARLPCSSVPLCSGGIDMYCNGGQFHGWRRSRGPTTGNRLPCVTSLEGTDQVASWVGNGATQVPPMNLVEGAPQLIDWAIVKYTPSSTGDRRHPYTPQSNGAAVASVGDERGMGACQLLRRCAPLH</sequence>
<dbReference type="AlphaFoldDB" id="A0A640KC45"/>
<protein>
    <submittedName>
        <fullName evidence="1">Uncharacterized protein</fullName>
    </submittedName>
</protein>
<evidence type="ECO:0000313" key="2">
    <source>
        <dbReference type="Proteomes" id="UP000419144"/>
    </source>
</evidence>
<organism evidence="1 2">
    <name type="scientific">Leishmania tarentolae</name>
    <name type="common">Sauroleishmania tarentolae</name>
    <dbReference type="NCBI Taxonomy" id="5689"/>
    <lineage>
        <taxon>Eukaryota</taxon>
        <taxon>Discoba</taxon>
        <taxon>Euglenozoa</taxon>
        <taxon>Kinetoplastea</taxon>
        <taxon>Metakinetoplastina</taxon>
        <taxon>Trypanosomatida</taxon>
        <taxon>Trypanosomatidae</taxon>
        <taxon>Leishmaniinae</taxon>
        <taxon>Leishmania</taxon>
        <taxon>lizard Leishmania</taxon>
    </lineage>
</organism>
<name>A0A640KC45_LEITA</name>
<gene>
    <name evidence="1" type="ORF">LtaPh_1507751</name>
</gene>
<comment type="caution">
    <text evidence="1">The sequence shown here is derived from an EMBL/GenBank/DDBJ whole genome shotgun (WGS) entry which is preliminary data.</text>
</comment>
<dbReference type="Proteomes" id="UP000419144">
    <property type="component" value="Unassembled WGS sequence"/>
</dbReference>
<reference evidence="1" key="1">
    <citation type="submission" date="2019-11" db="EMBL/GenBank/DDBJ databases">
        <title>Leishmania tarentolae CDS.</title>
        <authorList>
            <person name="Goto Y."/>
            <person name="Yamagishi J."/>
        </authorList>
    </citation>
    <scope>NUCLEOTIDE SEQUENCE [LARGE SCALE GENOMIC DNA]</scope>
    <source>
        <strain evidence="1">Parrot Tar II</strain>
    </source>
</reference>
<evidence type="ECO:0000313" key="1">
    <source>
        <dbReference type="EMBL" id="GET87266.1"/>
    </source>
</evidence>
<dbReference type="VEuPathDB" id="TriTrypDB:LtaPh_1507751"/>
<keyword evidence="2" id="KW-1185">Reference proteome</keyword>